<dbReference type="InterPro" id="IPR037291">
    <property type="entry name" value="DUF4139"/>
</dbReference>
<feature type="coiled-coil region" evidence="1">
    <location>
        <begin position="130"/>
        <end position="212"/>
    </location>
</feature>
<organism evidence="5 6">
    <name type="scientific">Paenirhodobacter populi</name>
    <dbReference type="NCBI Taxonomy" id="2306993"/>
    <lineage>
        <taxon>Bacteria</taxon>
        <taxon>Pseudomonadati</taxon>
        <taxon>Pseudomonadota</taxon>
        <taxon>Alphaproteobacteria</taxon>
        <taxon>Rhodobacterales</taxon>
        <taxon>Rhodobacter group</taxon>
        <taxon>Paenirhodobacter</taxon>
    </lineage>
</organism>
<evidence type="ECO:0000256" key="2">
    <source>
        <dbReference type="SAM" id="MobiDB-lite"/>
    </source>
</evidence>
<dbReference type="PANTHER" id="PTHR31005:SF8">
    <property type="entry name" value="DUF4139 DOMAIN-CONTAINING PROTEIN"/>
    <property type="match status" value="1"/>
</dbReference>
<feature type="region of interest" description="Disordered" evidence="2">
    <location>
        <begin position="303"/>
        <end position="328"/>
    </location>
</feature>
<dbReference type="AlphaFoldDB" id="A0A443JH50"/>
<dbReference type="EMBL" id="SAUZ01000014">
    <property type="protein sequence ID" value="RWR19818.1"/>
    <property type="molecule type" value="Genomic_DNA"/>
</dbReference>
<evidence type="ECO:0000313" key="6">
    <source>
        <dbReference type="Proteomes" id="UP000284476"/>
    </source>
</evidence>
<reference evidence="5 6" key="1">
    <citation type="submission" date="2019-01" db="EMBL/GenBank/DDBJ databases">
        <title>Sinorhodobacter populi sp. nov. isolated from the symptomatic bark tissue of Populus euramericana canker.</title>
        <authorList>
            <person name="Xu G."/>
        </authorList>
    </citation>
    <scope>NUCLEOTIDE SEQUENCE [LARGE SCALE GENOMIC DNA]</scope>
    <source>
        <strain evidence="5 6">SK2B-1</strain>
    </source>
</reference>
<proteinExistence type="predicted"/>
<gene>
    <name evidence="5" type="ORF">D2T30_12690</name>
</gene>
<dbReference type="Proteomes" id="UP000284476">
    <property type="component" value="Unassembled WGS sequence"/>
</dbReference>
<dbReference type="InterPro" id="IPR025554">
    <property type="entry name" value="DUF4140"/>
</dbReference>
<keyword evidence="1" id="KW-0175">Coiled coil</keyword>
<feature type="domain" description="DUF4140" evidence="4">
    <location>
        <begin position="66"/>
        <end position="156"/>
    </location>
</feature>
<comment type="caution">
    <text evidence="5">The sequence shown here is derived from an EMBL/GenBank/DDBJ whole genome shotgun (WGS) entry which is preliminary data.</text>
</comment>
<evidence type="ECO:0000313" key="5">
    <source>
        <dbReference type="EMBL" id="RWR19818.1"/>
    </source>
</evidence>
<accession>A0A443JH50</accession>
<name>A0A443JH50_9RHOB</name>
<reference evidence="5 6" key="2">
    <citation type="submission" date="2019-01" db="EMBL/GenBank/DDBJ databases">
        <authorList>
            <person name="Li Y."/>
        </authorList>
    </citation>
    <scope>NUCLEOTIDE SEQUENCE [LARGE SCALE GENOMIC DNA]</scope>
    <source>
        <strain evidence="5 6">SK2B-1</strain>
    </source>
</reference>
<dbReference type="Pfam" id="PF13598">
    <property type="entry name" value="DUF4139"/>
    <property type="match status" value="1"/>
</dbReference>
<dbReference type="Pfam" id="PF13600">
    <property type="entry name" value="DUF4140"/>
    <property type="match status" value="1"/>
</dbReference>
<dbReference type="PANTHER" id="PTHR31005">
    <property type="entry name" value="DUF4139 DOMAIN-CONTAINING PROTEIN"/>
    <property type="match status" value="1"/>
</dbReference>
<evidence type="ECO:0000259" key="4">
    <source>
        <dbReference type="Pfam" id="PF13600"/>
    </source>
</evidence>
<feature type="domain" description="DUF4139" evidence="3">
    <location>
        <begin position="250"/>
        <end position="549"/>
    </location>
</feature>
<sequence length="555" mass="58700">MRACPSDAAVRPVWGDRACLSPPARRPSGQFQEDQMRSFLASLLMTVAPAALFAAPVETPAKVTSVILFPQGAQVTRIATVEGGQVLIPGLPDGTDISTLRVTGDGVAVGAVTLIDDRQPVAGQPDSPAVAEARARVETLEQALAEKTDAIAQMRAGAGAARARADVLRGASTQNTPLAELENLARTVGEGVRAAEQEALTIEAQARDADAALKPDREALEQARQALAALEHPAKGSDTLLVEASGAGTLTITTFVADAGWSPAYDLRLDSGAGALALDRLVSVRQAAGEDWLGVDLTLSTARPSDRTDPSEIWPEQVRFGPPDAPRPMAEATGFRKADIAMMADAAVPEMQGETLTYRYPAAVDIRDGVEGLRLKLDTIDRPVSLRAEAVPLLDTTAYRMVEGTAGDEPLLPGPAALFVDGAMVGSSHLPMIAAGAEFRLGFGAIDGLTLKRVIPGASEGGRGLISRSNARVETVRITVENLTPRDWPLRVLDRVPYSEQDDLKVTYKADPAPTATDWKDKRGVLAWEFDLPAGGNRDITVETTLNWPAGQVLQ</sequence>
<protein>
    <submittedName>
        <fullName evidence="5">Mucoidy inhibitor MuiA family protein</fullName>
    </submittedName>
</protein>
<evidence type="ECO:0000256" key="1">
    <source>
        <dbReference type="SAM" id="Coils"/>
    </source>
</evidence>
<dbReference type="InterPro" id="IPR011935">
    <property type="entry name" value="CHP02231"/>
</dbReference>
<dbReference type="NCBIfam" id="TIGR02231">
    <property type="entry name" value="mucoidy inhibitor MuiA family protein"/>
    <property type="match status" value="1"/>
</dbReference>
<evidence type="ECO:0000259" key="3">
    <source>
        <dbReference type="Pfam" id="PF13598"/>
    </source>
</evidence>